<proteinExistence type="inferred from homology"/>
<feature type="domain" description="YbaK/aminoacyl-tRNA synthetase-associated" evidence="2">
    <location>
        <begin position="20"/>
        <end position="146"/>
    </location>
</feature>
<evidence type="ECO:0000256" key="1">
    <source>
        <dbReference type="ARBA" id="ARBA00010201"/>
    </source>
</evidence>
<dbReference type="InterPro" id="IPR007214">
    <property type="entry name" value="YbaK/aa-tRNA-synth-assoc-dom"/>
</dbReference>
<dbReference type="AlphaFoldDB" id="A0A2M7V878"/>
<dbReference type="EMBL" id="PFPK01000025">
    <property type="protein sequence ID" value="PIZ94963.1"/>
    <property type="molecule type" value="Genomic_DNA"/>
</dbReference>
<comment type="caution">
    <text evidence="3">The sequence shown here is derived from an EMBL/GenBank/DDBJ whole genome shotgun (WGS) entry which is preliminary data.</text>
</comment>
<dbReference type="GO" id="GO:0002161">
    <property type="term" value="F:aminoacyl-tRNA deacylase activity"/>
    <property type="evidence" value="ECO:0007669"/>
    <property type="project" value="InterPro"/>
</dbReference>
<keyword evidence="3" id="KW-0030">Aminoacyl-tRNA synthetase</keyword>
<gene>
    <name evidence="3" type="ORF">COX81_02285</name>
</gene>
<dbReference type="InterPro" id="IPR040285">
    <property type="entry name" value="ProX/PRXD1"/>
</dbReference>
<evidence type="ECO:0000259" key="2">
    <source>
        <dbReference type="Pfam" id="PF04073"/>
    </source>
</evidence>
<organism evidence="3 4">
    <name type="scientific">Candidatus Magasanikbacteria bacterium CG_4_10_14_0_2_um_filter_37_12</name>
    <dbReference type="NCBI Taxonomy" id="1974637"/>
    <lineage>
        <taxon>Bacteria</taxon>
        <taxon>Candidatus Magasanikiibacteriota</taxon>
    </lineage>
</organism>
<dbReference type="PANTHER" id="PTHR31423:SF3">
    <property type="entry name" value="PROLYL-TRNA SYNTHETASE ASSOCIATED DOMAIN-CONTAINING PROTEIN 1-RELATED"/>
    <property type="match status" value="1"/>
</dbReference>
<evidence type="ECO:0000313" key="3">
    <source>
        <dbReference type="EMBL" id="PIZ94963.1"/>
    </source>
</evidence>
<dbReference type="FunFam" id="3.90.960.10:FF:000005">
    <property type="entry name" value="Putative prolyl-tRNA synthetase"/>
    <property type="match status" value="1"/>
</dbReference>
<dbReference type="Pfam" id="PF04073">
    <property type="entry name" value="tRNA_edit"/>
    <property type="match status" value="1"/>
</dbReference>
<reference evidence="4" key="1">
    <citation type="submission" date="2017-09" db="EMBL/GenBank/DDBJ databases">
        <title>Depth-based differentiation of microbial function through sediment-hosted aquifers and enrichment of novel symbionts in the deep terrestrial subsurface.</title>
        <authorList>
            <person name="Probst A.J."/>
            <person name="Ladd B."/>
            <person name="Jarett J.K."/>
            <person name="Geller-Mcgrath D.E."/>
            <person name="Sieber C.M.K."/>
            <person name="Emerson J.B."/>
            <person name="Anantharaman K."/>
            <person name="Thomas B.C."/>
            <person name="Malmstrom R."/>
            <person name="Stieglmeier M."/>
            <person name="Klingl A."/>
            <person name="Woyke T."/>
            <person name="Ryan C.M."/>
            <person name="Banfield J.F."/>
        </authorList>
    </citation>
    <scope>NUCLEOTIDE SEQUENCE [LARGE SCALE GENOMIC DNA]</scope>
</reference>
<dbReference type="GO" id="GO:0004812">
    <property type="term" value="F:aminoacyl-tRNA ligase activity"/>
    <property type="evidence" value="ECO:0007669"/>
    <property type="project" value="UniProtKB-KW"/>
</dbReference>
<protein>
    <submittedName>
        <fullName evidence="3">Prolyl-tRNA synthetase associated domain-containing protein</fullName>
    </submittedName>
</protein>
<evidence type="ECO:0000313" key="4">
    <source>
        <dbReference type="Proteomes" id="UP000228568"/>
    </source>
</evidence>
<dbReference type="InterPro" id="IPR036754">
    <property type="entry name" value="YbaK/aa-tRNA-synt-asso_dom_sf"/>
</dbReference>
<dbReference type="Gene3D" id="3.90.960.10">
    <property type="entry name" value="YbaK/aminoacyl-tRNA synthetase-associated domain"/>
    <property type="match status" value="1"/>
</dbReference>
<dbReference type="Proteomes" id="UP000228568">
    <property type="component" value="Unassembled WGS sequence"/>
</dbReference>
<sequence length="159" mass="18472">MMNIYQVLDDLKIKYTKYIHQPVYTIAEAERYCSHIPGGKSKNLLLRNRKGNKHYLVVVRSDKKLDLEKLQDFLQESNLSFASEERLMKCLGLTPGSVSPFGLVNDLEKEVQVVIDSDLLEYDELQYHPNINTETLVLSVEDFKKFLDWTGNEVNFLEL</sequence>
<comment type="similarity">
    <text evidence="1">Belongs to the PRORSD1 family.</text>
</comment>
<dbReference type="CDD" id="cd04335">
    <property type="entry name" value="PrdX_deacylase"/>
    <property type="match status" value="1"/>
</dbReference>
<accession>A0A2M7V878</accession>
<keyword evidence="3" id="KW-0436">Ligase</keyword>
<dbReference type="SUPFAM" id="SSF55826">
    <property type="entry name" value="YbaK/ProRS associated domain"/>
    <property type="match status" value="1"/>
</dbReference>
<dbReference type="PANTHER" id="PTHR31423">
    <property type="entry name" value="YBAK DOMAIN-CONTAINING PROTEIN"/>
    <property type="match status" value="1"/>
</dbReference>
<name>A0A2M7V878_9BACT</name>